<reference evidence="1 2" key="1">
    <citation type="submission" date="2020-02" db="EMBL/GenBank/DDBJ databases">
        <authorList>
            <person name="Zheng R.K."/>
            <person name="Sun C.M."/>
        </authorList>
    </citation>
    <scope>NUCLEOTIDE SEQUENCE [LARGE SCALE GENOMIC DNA]</scope>
    <source>
        <strain evidence="2">rifampicinis</strain>
    </source>
</reference>
<sequence length="61" mass="7281">MHPPYDHDSTAAGNKRVEFRYLRHSWKWLQDGGLALWVVYLHHLTEDVMAFLSKYSRHVDV</sequence>
<organism evidence="1 2">
    <name type="scientific">Phototrophicus methaneseepsis</name>
    <dbReference type="NCBI Taxonomy" id="2710758"/>
    <lineage>
        <taxon>Bacteria</taxon>
        <taxon>Bacillati</taxon>
        <taxon>Chloroflexota</taxon>
        <taxon>Candidatus Thermofontia</taxon>
        <taxon>Phototrophicales</taxon>
        <taxon>Phototrophicaceae</taxon>
        <taxon>Phototrophicus</taxon>
    </lineage>
</organism>
<accession>A0A7S8ECX8</accession>
<dbReference type="EMBL" id="CP062983">
    <property type="protein sequence ID" value="QPC84544.1"/>
    <property type="molecule type" value="Genomic_DNA"/>
</dbReference>
<proteinExistence type="predicted"/>
<evidence type="ECO:0000313" key="2">
    <source>
        <dbReference type="Proteomes" id="UP000594468"/>
    </source>
</evidence>
<dbReference type="KEGG" id="pmet:G4Y79_09260"/>
<dbReference type="Proteomes" id="UP000594468">
    <property type="component" value="Chromosome"/>
</dbReference>
<keyword evidence="2" id="KW-1185">Reference proteome</keyword>
<name>A0A7S8ECX8_9CHLR</name>
<dbReference type="RefSeq" id="WP_195172607.1">
    <property type="nucleotide sequence ID" value="NZ_CP062983.1"/>
</dbReference>
<evidence type="ECO:0000313" key="1">
    <source>
        <dbReference type="EMBL" id="QPC84544.1"/>
    </source>
</evidence>
<protein>
    <submittedName>
        <fullName evidence="1">Uncharacterized protein</fullName>
    </submittedName>
</protein>
<dbReference type="AlphaFoldDB" id="A0A7S8ECX8"/>
<gene>
    <name evidence="1" type="ORF">G4Y79_09260</name>
</gene>